<protein>
    <submittedName>
        <fullName evidence="1">Uncharacterized protein</fullName>
    </submittedName>
</protein>
<evidence type="ECO:0000313" key="1">
    <source>
        <dbReference type="EMBL" id="KAK5095517.1"/>
    </source>
</evidence>
<sequence>MPFIDAINDVLHKGLMPKITCLILIGKREFPFRPVHPLAFDCMYKIDFMQNETTVYPFQWLRTQGRIGPGELNSGRWMRYIDPITGNNVDVAGDFNQSRDFGKILEGWRWLKLSKLGDPARSYRARFSPGSRLWYWEDVVGRTLLSAKVIRGCVVPDFPRREQPLEELEMDPNSAKAQELRDLGLF</sequence>
<accession>A0ABR0KG15</accession>
<keyword evidence="2" id="KW-1185">Reference proteome</keyword>
<reference evidence="1 2" key="1">
    <citation type="submission" date="2023-08" db="EMBL/GenBank/DDBJ databases">
        <title>Black Yeasts Isolated from many extreme environments.</title>
        <authorList>
            <person name="Coleine C."/>
            <person name="Stajich J.E."/>
            <person name="Selbmann L."/>
        </authorList>
    </citation>
    <scope>NUCLEOTIDE SEQUENCE [LARGE SCALE GENOMIC DNA]</scope>
    <source>
        <strain evidence="1 2">CCFEE 5885</strain>
    </source>
</reference>
<gene>
    <name evidence="1" type="ORF">LTR24_002988</name>
</gene>
<comment type="caution">
    <text evidence="1">The sequence shown here is derived from an EMBL/GenBank/DDBJ whole genome shotgun (WGS) entry which is preliminary data.</text>
</comment>
<evidence type="ECO:0000313" key="2">
    <source>
        <dbReference type="Proteomes" id="UP001345013"/>
    </source>
</evidence>
<dbReference type="EMBL" id="JAVRRG010000027">
    <property type="protein sequence ID" value="KAK5095517.1"/>
    <property type="molecule type" value="Genomic_DNA"/>
</dbReference>
<dbReference type="Proteomes" id="UP001345013">
    <property type="component" value="Unassembled WGS sequence"/>
</dbReference>
<organism evidence="1 2">
    <name type="scientific">Lithohypha guttulata</name>
    <dbReference type="NCBI Taxonomy" id="1690604"/>
    <lineage>
        <taxon>Eukaryota</taxon>
        <taxon>Fungi</taxon>
        <taxon>Dikarya</taxon>
        <taxon>Ascomycota</taxon>
        <taxon>Pezizomycotina</taxon>
        <taxon>Eurotiomycetes</taxon>
        <taxon>Chaetothyriomycetidae</taxon>
        <taxon>Chaetothyriales</taxon>
        <taxon>Trichomeriaceae</taxon>
        <taxon>Lithohypha</taxon>
    </lineage>
</organism>
<name>A0ABR0KG15_9EURO</name>
<proteinExistence type="predicted"/>